<evidence type="ECO:0000256" key="5">
    <source>
        <dbReference type="ARBA" id="ARBA00022827"/>
    </source>
</evidence>
<organism evidence="9 10">
    <name type="scientific">Trichormus variabilis (strain ATCC 29413 / PCC 7937)</name>
    <name type="common">Anabaena variabilis</name>
    <dbReference type="NCBI Taxonomy" id="240292"/>
    <lineage>
        <taxon>Bacteria</taxon>
        <taxon>Bacillati</taxon>
        <taxon>Cyanobacteriota</taxon>
        <taxon>Cyanophyceae</taxon>
        <taxon>Nostocales</taxon>
        <taxon>Nostocaceae</taxon>
        <taxon>Trichormus</taxon>
    </lineage>
</organism>
<sequence length="357" mass="39247">MRDCWGKNYISSFPSPQSPVPNTQYPIPPLVLSGVIRYTLKKNRHHHVMDDNHSYTALNYFSKAAQAGEFLVTAEVAPPKGGNPTHMMEMAATLKGRVHAVNITDGSRAVLRMSSLVASAILLQQGIEPVCQMACRDRNRIALQADLMGAHALGIRNILALTGDPVKAGDHPEAKAVFDLEAVRLLQLIRKMNQGVDCNDKPLTDGATDLFVGAAVDPQCASWSGLQSRFERKIEAGAQFFQSQLITDFERLEKFMDKIASVHKKPVLAGIFLLKSAKNAQFINRCVPGVNIPEHIIERLAKAKDPLEEGVKIAAEQVQIARQLCHGVHMMAVKREDLIPQILDLAGVSPVNRMLVK</sequence>
<dbReference type="CDD" id="cd00537">
    <property type="entry name" value="MTHFR"/>
    <property type="match status" value="1"/>
</dbReference>
<dbReference type="AlphaFoldDB" id="Q3M8T4"/>
<dbReference type="Gene3D" id="3.20.20.220">
    <property type="match status" value="1"/>
</dbReference>
<dbReference type="PANTHER" id="PTHR45754">
    <property type="entry name" value="METHYLENETETRAHYDROFOLATE REDUCTASE"/>
    <property type="match status" value="1"/>
</dbReference>
<dbReference type="PANTHER" id="PTHR45754:SF3">
    <property type="entry name" value="METHYLENETETRAHYDROFOLATE REDUCTASE (NADPH)"/>
    <property type="match status" value="1"/>
</dbReference>
<keyword evidence="6 8" id="KW-0560">Oxidoreductase</keyword>
<dbReference type="HOGENOM" id="CLU_057297_2_0_3"/>
<evidence type="ECO:0000313" key="9">
    <source>
        <dbReference type="EMBL" id="ABA22602.1"/>
    </source>
</evidence>
<evidence type="ECO:0000256" key="2">
    <source>
        <dbReference type="ARBA" id="ARBA00004777"/>
    </source>
</evidence>
<reference evidence="10" key="1">
    <citation type="journal article" date="2014" name="Stand. Genomic Sci.">
        <title>Complete genome sequence of Anabaena variabilis ATCC 29413.</title>
        <authorList>
            <person name="Thiel T."/>
            <person name="Pratte B.S."/>
            <person name="Zhong J."/>
            <person name="Goodwin L."/>
            <person name="Copeland A."/>
            <person name="Lucas S."/>
            <person name="Han C."/>
            <person name="Pitluck S."/>
            <person name="Land M.L."/>
            <person name="Kyrpides N.C."/>
            <person name="Woyke T."/>
        </authorList>
    </citation>
    <scope>NUCLEOTIDE SEQUENCE [LARGE SCALE GENOMIC DNA]</scope>
    <source>
        <strain evidence="10">ATCC 29413 / PCC 7937</strain>
    </source>
</reference>
<comment type="similarity">
    <text evidence="3 8">Belongs to the methylenetetrahydrofolate reductase family.</text>
</comment>
<protein>
    <recommendedName>
        <fullName evidence="8">Methylenetetrahydrofolate reductase</fullName>
    </recommendedName>
</protein>
<dbReference type="InterPro" id="IPR003171">
    <property type="entry name" value="Mehydrof_redctse-like"/>
</dbReference>
<dbReference type="GO" id="GO:0005829">
    <property type="term" value="C:cytosol"/>
    <property type="evidence" value="ECO:0007669"/>
    <property type="project" value="TreeGrafter"/>
</dbReference>
<evidence type="ECO:0000256" key="6">
    <source>
        <dbReference type="ARBA" id="ARBA00023002"/>
    </source>
</evidence>
<name>Q3M8T4_TRIV2</name>
<dbReference type="eggNOG" id="COG0685">
    <property type="taxonomic scope" value="Bacteria"/>
</dbReference>
<dbReference type="InterPro" id="IPR029041">
    <property type="entry name" value="FAD-linked_oxidoreductase-like"/>
</dbReference>
<dbReference type="GO" id="GO:0035999">
    <property type="term" value="P:tetrahydrofolate interconversion"/>
    <property type="evidence" value="ECO:0007669"/>
    <property type="project" value="UniProtKB-UniPathway"/>
</dbReference>
<keyword evidence="5 8" id="KW-0274">FAD</keyword>
<dbReference type="GO" id="GO:0009086">
    <property type="term" value="P:methionine biosynthetic process"/>
    <property type="evidence" value="ECO:0007669"/>
    <property type="project" value="TreeGrafter"/>
</dbReference>
<gene>
    <name evidence="9" type="ordered locus">Ava_2992</name>
</gene>
<evidence type="ECO:0000256" key="1">
    <source>
        <dbReference type="ARBA" id="ARBA00001974"/>
    </source>
</evidence>
<proteinExistence type="inferred from homology"/>
<dbReference type="Proteomes" id="UP000002533">
    <property type="component" value="Chromosome"/>
</dbReference>
<dbReference type="Pfam" id="PF02219">
    <property type="entry name" value="MTHFR"/>
    <property type="match status" value="1"/>
</dbReference>
<accession>Q3M8T4</accession>
<dbReference type="GO" id="GO:0071949">
    <property type="term" value="F:FAD binding"/>
    <property type="evidence" value="ECO:0007669"/>
    <property type="project" value="TreeGrafter"/>
</dbReference>
<comment type="catalytic activity">
    <reaction evidence="7">
        <text>(6S)-5-methyl-5,6,7,8-tetrahydrofolate + NAD(+) = (6R)-5,10-methylene-5,6,7,8-tetrahydrofolate + NADH + H(+)</text>
        <dbReference type="Rhea" id="RHEA:19821"/>
        <dbReference type="ChEBI" id="CHEBI:15378"/>
        <dbReference type="ChEBI" id="CHEBI:15636"/>
        <dbReference type="ChEBI" id="CHEBI:18608"/>
        <dbReference type="ChEBI" id="CHEBI:57540"/>
        <dbReference type="ChEBI" id="CHEBI:57945"/>
        <dbReference type="EC" id="1.5.1.54"/>
    </reaction>
    <physiologicalReaction direction="right-to-left" evidence="7">
        <dbReference type="Rhea" id="RHEA:19823"/>
    </physiologicalReaction>
</comment>
<keyword evidence="4 8" id="KW-0285">Flavoprotein</keyword>
<dbReference type="STRING" id="240292.Ava_2992"/>
<dbReference type="UniPathway" id="UPA00193"/>
<evidence type="ECO:0000256" key="3">
    <source>
        <dbReference type="ARBA" id="ARBA00006743"/>
    </source>
</evidence>
<dbReference type="GO" id="GO:0106312">
    <property type="term" value="F:methylenetetrahydrofolate reductase (NADH) activity"/>
    <property type="evidence" value="ECO:0007669"/>
    <property type="project" value="UniProtKB-EC"/>
</dbReference>
<evidence type="ECO:0000256" key="8">
    <source>
        <dbReference type="RuleBase" id="RU003862"/>
    </source>
</evidence>
<comment type="cofactor">
    <cofactor evidence="1 8">
        <name>FAD</name>
        <dbReference type="ChEBI" id="CHEBI:57692"/>
    </cofactor>
</comment>
<evidence type="ECO:0000256" key="4">
    <source>
        <dbReference type="ARBA" id="ARBA00022630"/>
    </source>
</evidence>
<evidence type="ECO:0000256" key="7">
    <source>
        <dbReference type="ARBA" id="ARBA00048628"/>
    </source>
</evidence>
<comment type="pathway">
    <text evidence="2 8">One-carbon metabolism; tetrahydrofolate interconversion.</text>
</comment>
<evidence type="ECO:0000313" key="10">
    <source>
        <dbReference type="Proteomes" id="UP000002533"/>
    </source>
</evidence>
<dbReference type="KEGG" id="ava:Ava_2992"/>
<dbReference type="EMBL" id="CP000117">
    <property type="protein sequence ID" value="ABA22602.1"/>
    <property type="molecule type" value="Genomic_DNA"/>
</dbReference>
<dbReference type="SUPFAM" id="SSF51730">
    <property type="entry name" value="FAD-linked oxidoreductase"/>
    <property type="match status" value="1"/>
</dbReference>